<evidence type="ECO:0000256" key="6">
    <source>
        <dbReference type="ARBA" id="ARBA00022847"/>
    </source>
</evidence>
<feature type="transmembrane region" description="Helical" evidence="9">
    <location>
        <begin position="296"/>
        <end position="321"/>
    </location>
</feature>
<dbReference type="GO" id="GO:0005886">
    <property type="term" value="C:plasma membrane"/>
    <property type="evidence" value="ECO:0007669"/>
    <property type="project" value="UniProtKB-SubCell"/>
</dbReference>
<gene>
    <name evidence="10" type="primary">dagA</name>
    <name evidence="10" type="ordered locus">KHP_0880</name>
</gene>
<dbReference type="FunFam" id="1.20.1740.10:FF:000004">
    <property type="entry name" value="Sodium:alanine symporter family protein"/>
    <property type="match status" value="1"/>
</dbReference>
<feature type="transmembrane region" description="Helical" evidence="9">
    <location>
        <begin position="178"/>
        <end position="196"/>
    </location>
</feature>
<feature type="transmembrane region" description="Helical" evidence="9">
    <location>
        <begin position="138"/>
        <end position="158"/>
    </location>
</feature>
<feature type="transmembrane region" description="Helical" evidence="9">
    <location>
        <begin position="208"/>
        <end position="229"/>
    </location>
</feature>
<evidence type="ECO:0000313" key="10">
    <source>
        <dbReference type="EMBL" id="ACX98081.1"/>
    </source>
</evidence>
<keyword evidence="4 9" id="KW-1003">Cell membrane</keyword>
<evidence type="ECO:0000256" key="4">
    <source>
        <dbReference type="ARBA" id="ARBA00022475"/>
    </source>
</evidence>
<feature type="transmembrane region" description="Helical" evidence="9">
    <location>
        <begin position="419"/>
        <end position="436"/>
    </location>
</feature>
<keyword evidence="6 9" id="KW-0769">Symport</keyword>
<organism evidence="10 11">
    <name type="scientific">Helicobacter pylori (strain 51)</name>
    <dbReference type="NCBI Taxonomy" id="290847"/>
    <lineage>
        <taxon>Bacteria</taxon>
        <taxon>Pseudomonadati</taxon>
        <taxon>Campylobacterota</taxon>
        <taxon>Epsilonproteobacteria</taxon>
        <taxon>Campylobacterales</taxon>
        <taxon>Helicobacteraceae</taxon>
        <taxon>Helicobacter</taxon>
    </lineage>
</organism>
<dbReference type="PRINTS" id="PR00175">
    <property type="entry name" value="NAALASMPORT"/>
</dbReference>
<evidence type="ECO:0000256" key="5">
    <source>
        <dbReference type="ARBA" id="ARBA00022692"/>
    </source>
</evidence>
<sequence>METIDSVVRLLSNFVWGIPMQILLVGTGLFLTFYLRGLQFSKIFYAIKILFDKESQSKGDISQFSALMLSLGATVGIGSIVGVATAISIAGPGAVFWMWVTGLVGMATKYSEGILAVKYREKGAFGYNGGPMYYIKNGLNMPKLAMAFAIFTIIASIGTGNMTQSNAVSSILSEQANLPSWVSGLLLTLLTAVIVIGGIKSIGKFTSYLAPIMVLLYLIAIIYIIVSHFDLAIQAIKLIFEEAFNPKPVVGGASGALVATMIKTGVARGLYSNEAGLGSSAIIAASAQTHHPVRQALVSMLQTFIVTLIVCSATASVILMAPEYNTLLPNGEKLSANLLTLKSTEYFLGSLGTVVIFTTMIFFAYSTIIGWAYYGEKCTEYAFGEKKVKYYRLIFLASVMVGAMAKIDFVWNLADLSNGLMAIPNLIALILLHKVVSSETRWYFSKHSNKCKTAC</sequence>
<evidence type="ECO:0000313" key="11">
    <source>
        <dbReference type="Proteomes" id="UP000002224"/>
    </source>
</evidence>
<dbReference type="GO" id="GO:0005283">
    <property type="term" value="F:amino acid:sodium symporter activity"/>
    <property type="evidence" value="ECO:0007669"/>
    <property type="project" value="InterPro"/>
</dbReference>
<dbReference type="AlphaFoldDB" id="A0AAI8F0A5"/>
<comment type="subcellular location">
    <subcellularLocation>
        <location evidence="1 9">Cell membrane</location>
        <topology evidence="1 9">Multi-pass membrane protein</topology>
    </subcellularLocation>
</comment>
<keyword evidence="7 9" id="KW-1133">Transmembrane helix</keyword>
<dbReference type="InterPro" id="IPR001463">
    <property type="entry name" value="Na/Ala_symport"/>
</dbReference>
<evidence type="ECO:0000256" key="3">
    <source>
        <dbReference type="ARBA" id="ARBA00022448"/>
    </source>
</evidence>
<feature type="transmembrane region" description="Helical" evidence="9">
    <location>
        <begin position="14"/>
        <end position="35"/>
    </location>
</feature>
<proteinExistence type="inferred from homology"/>
<feature type="transmembrane region" description="Helical" evidence="9">
    <location>
        <begin position="393"/>
        <end position="413"/>
    </location>
</feature>
<feature type="transmembrane region" description="Helical" evidence="9">
    <location>
        <begin position="96"/>
        <end position="117"/>
    </location>
</feature>
<evidence type="ECO:0000256" key="2">
    <source>
        <dbReference type="ARBA" id="ARBA00009261"/>
    </source>
</evidence>
<keyword evidence="8 9" id="KW-0472">Membrane</keyword>
<dbReference type="PANTHER" id="PTHR30330:SF3">
    <property type="entry name" value="TRANSCRIPTIONAL REGULATOR, LRP FAMILY"/>
    <property type="match status" value="1"/>
</dbReference>
<feature type="transmembrane region" description="Helical" evidence="9">
    <location>
        <begin position="346"/>
        <end position="373"/>
    </location>
</feature>
<dbReference type="RefSeq" id="WP_000447574.1">
    <property type="nucleotide sequence ID" value="NC_017382.1"/>
</dbReference>
<protein>
    <submittedName>
        <fullName evidence="10">Sodium/D-alanine glycine symporter</fullName>
    </submittedName>
</protein>
<dbReference type="PANTHER" id="PTHR30330">
    <property type="entry name" value="AGSS FAMILY TRANSPORTER, SODIUM-ALANINE"/>
    <property type="match status" value="1"/>
</dbReference>
<evidence type="ECO:0000256" key="8">
    <source>
        <dbReference type="ARBA" id="ARBA00023136"/>
    </source>
</evidence>
<feature type="transmembrane region" description="Helical" evidence="9">
    <location>
        <begin position="66"/>
        <end position="90"/>
    </location>
</feature>
<dbReference type="KEGG" id="hpd:KHP_0880"/>
<evidence type="ECO:0000256" key="7">
    <source>
        <dbReference type="ARBA" id="ARBA00022989"/>
    </source>
</evidence>
<reference evidence="11" key="1">
    <citation type="submission" date="2004-08" db="EMBL/GenBank/DDBJ databases">
        <title>Genome sequence of Helicobacter pylori strain 51.</title>
        <authorList>
            <person name="Kim S."/>
            <person name="Lee W.K."/>
            <person name="Choi S.H."/>
            <person name="Kang S."/>
            <person name="Park H.S."/>
            <person name="Kim Y.S."/>
            <person name="Lee S.G."/>
            <person name="Byun E.Y."/>
            <person name="Jeong J.E."/>
            <person name="Park Y.H."/>
            <person name="Lee E.J."/>
            <person name="Kim J.S."/>
            <person name="Ryu B.D."/>
            <person name="Lee Y.S."/>
            <person name="Hahn Y."/>
            <person name="Yeom Y.I."/>
            <person name="Park S.G."/>
            <person name="Youn H.S."/>
            <person name="Ko G.H."/>
            <person name="Choi M.B."/>
            <person name="Park C.H."/>
            <person name="Lim J.Y."/>
            <person name="Bae D.W."/>
            <person name="Song J.Y."/>
            <person name="Park J.U."/>
            <person name="Kang H.L."/>
            <person name="Baik S.C."/>
            <person name="Cho M.J."/>
            <person name="Yoo H.S."/>
            <person name="Rhee K.H."/>
        </authorList>
    </citation>
    <scope>NUCLEOTIDE SEQUENCE [LARGE SCALE GENOMIC DNA]</scope>
    <source>
        <strain evidence="11">51</strain>
    </source>
</reference>
<keyword evidence="3 9" id="KW-0813">Transport</keyword>
<feature type="transmembrane region" description="Helical" evidence="9">
    <location>
        <begin position="249"/>
        <end position="271"/>
    </location>
</feature>
<comment type="similarity">
    <text evidence="2 9">Belongs to the alanine or glycine:cation symporter (AGCS) (TC 2.A.25) family.</text>
</comment>
<dbReference type="Proteomes" id="UP000002224">
    <property type="component" value="Chromosome"/>
</dbReference>
<accession>A0AAI8F0A5</accession>
<dbReference type="EMBL" id="CP000012">
    <property type="protein sequence ID" value="ACX98081.1"/>
    <property type="molecule type" value="Genomic_DNA"/>
</dbReference>
<dbReference type="NCBIfam" id="TIGR00835">
    <property type="entry name" value="agcS"/>
    <property type="match status" value="1"/>
</dbReference>
<evidence type="ECO:0000256" key="9">
    <source>
        <dbReference type="RuleBase" id="RU363064"/>
    </source>
</evidence>
<evidence type="ECO:0000256" key="1">
    <source>
        <dbReference type="ARBA" id="ARBA00004651"/>
    </source>
</evidence>
<dbReference type="Gene3D" id="1.20.1740.10">
    <property type="entry name" value="Amino acid/polyamine transporter I"/>
    <property type="match status" value="1"/>
</dbReference>
<dbReference type="Pfam" id="PF01235">
    <property type="entry name" value="Na_Ala_symp"/>
    <property type="match status" value="1"/>
</dbReference>
<keyword evidence="5 9" id="KW-0812">Transmembrane</keyword>
<name>A0AAI8F0A5_HELP1</name>